<name>A0A645DFP1_9ZZZZ</name>
<feature type="region of interest" description="Disordered" evidence="1">
    <location>
        <begin position="1"/>
        <end position="26"/>
    </location>
</feature>
<evidence type="ECO:0000256" key="1">
    <source>
        <dbReference type="SAM" id="MobiDB-lite"/>
    </source>
</evidence>
<accession>A0A645DFP1</accession>
<protein>
    <submittedName>
        <fullName evidence="2">Uncharacterized protein</fullName>
    </submittedName>
</protein>
<evidence type="ECO:0000313" key="2">
    <source>
        <dbReference type="EMBL" id="MPM88087.1"/>
    </source>
</evidence>
<comment type="caution">
    <text evidence="2">The sequence shown here is derived from an EMBL/GenBank/DDBJ whole genome shotgun (WGS) entry which is preliminary data.</text>
</comment>
<organism evidence="2">
    <name type="scientific">bioreactor metagenome</name>
    <dbReference type="NCBI Taxonomy" id="1076179"/>
    <lineage>
        <taxon>unclassified sequences</taxon>
        <taxon>metagenomes</taxon>
        <taxon>ecological metagenomes</taxon>
    </lineage>
</organism>
<reference evidence="2" key="1">
    <citation type="submission" date="2019-08" db="EMBL/GenBank/DDBJ databases">
        <authorList>
            <person name="Kucharzyk K."/>
            <person name="Murdoch R.W."/>
            <person name="Higgins S."/>
            <person name="Loffler F."/>
        </authorList>
    </citation>
    <scope>NUCLEOTIDE SEQUENCE</scope>
</reference>
<dbReference type="EMBL" id="VSSQ01035769">
    <property type="protein sequence ID" value="MPM88087.1"/>
    <property type="molecule type" value="Genomic_DNA"/>
</dbReference>
<sequence length="49" mass="5297">MERSPNHEAQCGAVPEAADDKHDHQIQIGPKFTAAASSQREVEIITKPG</sequence>
<dbReference type="AlphaFoldDB" id="A0A645DFP1"/>
<proteinExistence type="predicted"/>
<gene>
    <name evidence="2" type="ORF">SDC9_135188</name>
</gene>